<gene>
    <name evidence="7" type="primary">YUC10</name>
    <name evidence="7" type="ORF">SDJN03_26505</name>
</gene>
<comment type="similarity">
    <text evidence="2">Belongs to the FMO family.</text>
</comment>
<keyword evidence="3" id="KW-0285">Flavoprotein</keyword>
<organism evidence="7 8">
    <name type="scientific">Cucurbita argyrosperma subsp. sororia</name>
    <dbReference type="NCBI Taxonomy" id="37648"/>
    <lineage>
        <taxon>Eukaryota</taxon>
        <taxon>Viridiplantae</taxon>
        <taxon>Streptophyta</taxon>
        <taxon>Embryophyta</taxon>
        <taxon>Tracheophyta</taxon>
        <taxon>Spermatophyta</taxon>
        <taxon>Magnoliopsida</taxon>
        <taxon>eudicotyledons</taxon>
        <taxon>Gunneridae</taxon>
        <taxon>Pentapetalae</taxon>
        <taxon>rosids</taxon>
        <taxon>fabids</taxon>
        <taxon>Cucurbitales</taxon>
        <taxon>Cucurbitaceae</taxon>
        <taxon>Cucurbiteae</taxon>
        <taxon>Cucurbita</taxon>
    </lineage>
</organism>
<dbReference type="GO" id="GO:0004499">
    <property type="term" value="F:N,N-dimethylaniline monooxygenase activity"/>
    <property type="evidence" value="ECO:0007669"/>
    <property type="project" value="InterPro"/>
</dbReference>
<evidence type="ECO:0000256" key="1">
    <source>
        <dbReference type="ARBA" id="ARBA00001974"/>
    </source>
</evidence>
<accession>A0AAV6M688</accession>
<dbReference type="PANTHER" id="PTHR43539">
    <property type="entry name" value="FLAVIN-BINDING MONOOXYGENASE-LIKE PROTEIN (AFU_ORTHOLOGUE AFUA_4G09220)"/>
    <property type="match status" value="1"/>
</dbReference>
<protein>
    <submittedName>
        <fullName evidence="7">Indole-3-pyruvate monooxygenase YUCCA10</fullName>
    </submittedName>
</protein>
<name>A0AAV6M688_9ROSI</name>
<dbReference type="GO" id="GO:0050660">
    <property type="term" value="F:flavin adenine dinucleotide binding"/>
    <property type="evidence" value="ECO:0007669"/>
    <property type="project" value="InterPro"/>
</dbReference>
<keyword evidence="7" id="KW-0503">Monooxygenase</keyword>
<dbReference type="AlphaFoldDB" id="A0AAV6M688"/>
<keyword evidence="8" id="KW-1185">Reference proteome</keyword>
<evidence type="ECO:0000256" key="6">
    <source>
        <dbReference type="ARBA" id="ARBA00023002"/>
    </source>
</evidence>
<comment type="caution">
    <text evidence="7">The sequence shown here is derived from an EMBL/GenBank/DDBJ whole genome shotgun (WGS) entry which is preliminary data.</text>
</comment>
<dbReference type="InterPro" id="IPR000960">
    <property type="entry name" value="Flavin_mOase"/>
</dbReference>
<evidence type="ECO:0000313" key="8">
    <source>
        <dbReference type="Proteomes" id="UP000685013"/>
    </source>
</evidence>
<dbReference type="InterPro" id="IPR020946">
    <property type="entry name" value="Flavin_mOase-like"/>
</dbReference>
<evidence type="ECO:0000313" key="7">
    <source>
        <dbReference type="EMBL" id="KAG6575866.1"/>
    </source>
</evidence>
<dbReference type="Pfam" id="PF00743">
    <property type="entry name" value="FMO-like"/>
    <property type="match status" value="1"/>
</dbReference>
<reference evidence="7 8" key="1">
    <citation type="journal article" date="2021" name="Hortic Res">
        <title>The domestication of Cucurbita argyrosperma as revealed by the genome of its wild relative.</title>
        <authorList>
            <person name="Barrera-Redondo J."/>
            <person name="Sanchez-de la Vega G."/>
            <person name="Aguirre-Liguori J.A."/>
            <person name="Castellanos-Morales G."/>
            <person name="Gutierrez-Guerrero Y.T."/>
            <person name="Aguirre-Dugua X."/>
            <person name="Aguirre-Planter E."/>
            <person name="Tenaillon M.I."/>
            <person name="Lira-Saade R."/>
            <person name="Eguiarte L.E."/>
        </authorList>
    </citation>
    <scope>NUCLEOTIDE SEQUENCE [LARGE SCALE GENOMIC DNA]</scope>
    <source>
        <strain evidence="7">JBR-2021</strain>
    </source>
</reference>
<feature type="non-terminal residue" evidence="7">
    <location>
        <position position="1"/>
    </location>
</feature>
<dbReference type="PIRSF" id="PIRSF000332">
    <property type="entry name" value="FMO"/>
    <property type="match status" value="1"/>
</dbReference>
<dbReference type="EMBL" id="JAGKQH010000017">
    <property type="protein sequence ID" value="KAG6575866.1"/>
    <property type="molecule type" value="Genomic_DNA"/>
</dbReference>
<keyword evidence="6" id="KW-0560">Oxidoreductase</keyword>
<dbReference type="InterPro" id="IPR050982">
    <property type="entry name" value="Auxin_biosynth/cation_transpt"/>
</dbReference>
<comment type="cofactor">
    <cofactor evidence="1">
        <name>FAD</name>
        <dbReference type="ChEBI" id="CHEBI:57692"/>
    </cofactor>
</comment>
<evidence type="ECO:0000256" key="2">
    <source>
        <dbReference type="ARBA" id="ARBA00009183"/>
    </source>
</evidence>
<dbReference type="Proteomes" id="UP000685013">
    <property type="component" value="Chromosome 17"/>
</dbReference>
<evidence type="ECO:0000256" key="3">
    <source>
        <dbReference type="ARBA" id="ARBA00022630"/>
    </source>
</evidence>
<dbReference type="PANTHER" id="PTHR43539:SF42">
    <property type="entry name" value="OS01G0273800 PROTEIN"/>
    <property type="match status" value="1"/>
</dbReference>
<evidence type="ECO:0000256" key="4">
    <source>
        <dbReference type="ARBA" id="ARBA00022827"/>
    </source>
</evidence>
<keyword evidence="4" id="KW-0274">FAD</keyword>
<keyword evidence="5" id="KW-0521">NADP</keyword>
<evidence type="ECO:0000256" key="5">
    <source>
        <dbReference type="ARBA" id="ARBA00022857"/>
    </source>
</evidence>
<sequence>METTVIIVGAGPSGLSTAACLSRASIPYKLLEREDCSASLWRKYAYDRLCLHLPKKSSELAFMEFPSSFPNYLPKKMFLEYLDSYISNFGIDPLYRRKVEAAEYDRDLKKWKVRVRNSEGGGEIEEEYVGWFLVVATGETADPYIPVVEGLERFGGEVIHSTRYKSGKGFEGKNVLVVGAGNSGMEIALDLANHGARTSILVRSPIHIMTRRMMKLQVFLVQYLPLKFLDSLMVFLSKMIFGELSKYGIKRWEKGPIHMKRHHGRFPVIDVGTFNRIKSGEIQVISSEISMVEGKNNVMFKDGKLHPFDSIIFCTGFTSSAKLWLKDDDYLLNDDGLSKVSPPNHWKGENGLYCVGLSKRGLYGSKVEAQEVANDIAAQLHCV</sequence>
<dbReference type="GO" id="GO:0050661">
    <property type="term" value="F:NADP binding"/>
    <property type="evidence" value="ECO:0007669"/>
    <property type="project" value="InterPro"/>
</dbReference>
<proteinExistence type="inferred from homology"/>